<evidence type="ECO:0000313" key="3">
    <source>
        <dbReference type="Proteomes" id="UP000562464"/>
    </source>
</evidence>
<keyword evidence="1" id="KW-0472">Membrane</keyword>
<evidence type="ECO:0000313" key="2">
    <source>
        <dbReference type="EMBL" id="MBB5887248.1"/>
    </source>
</evidence>
<reference evidence="2 3" key="1">
    <citation type="submission" date="2020-08" db="EMBL/GenBank/DDBJ databases">
        <title>Genomic Encyclopedia of Type Strains, Phase IV (KMG-IV): sequencing the most valuable type-strain genomes for metagenomic binning, comparative biology and taxonomic classification.</title>
        <authorList>
            <person name="Goeker M."/>
        </authorList>
    </citation>
    <scope>NUCLEOTIDE SEQUENCE [LARGE SCALE GENOMIC DNA]</scope>
    <source>
        <strain evidence="2 3">DSM 14925</strain>
    </source>
</reference>
<feature type="transmembrane region" description="Helical" evidence="1">
    <location>
        <begin position="80"/>
        <end position="98"/>
    </location>
</feature>
<keyword evidence="3" id="KW-1185">Reference proteome</keyword>
<dbReference type="InterPro" id="IPR021688">
    <property type="entry name" value="DUF3270"/>
</dbReference>
<sequence>MEARKFEEIEPGTSEQVIYSLPEDKIESGIILAQEYHPLHKKGNQSLKNQRRELSFFLNVSSYSLLFAFVYPILAALTPLIISFPIALLAPIGIIILVKKLYKFKYKK</sequence>
<dbReference type="AlphaFoldDB" id="A0A841C671"/>
<accession>A0A841C671</accession>
<dbReference type="RefSeq" id="WP_183538248.1">
    <property type="nucleotide sequence ID" value="NZ_DASWOY010000024.1"/>
</dbReference>
<organism evidence="2 3">
    <name type="scientific">Lactovum miscens</name>
    <dbReference type="NCBI Taxonomy" id="190387"/>
    <lineage>
        <taxon>Bacteria</taxon>
        <taxon>Bacillati</taxon>
        <taxon>Bacillota</taxon>
        <taxon>Bacilli</taxon>
        <taxon>Lactobacillales</taxon>
        <taxon>Streptococcaceae</taxon>
        <taxon>Lactovum</taxon>
    </lineage>
</organism>
<evidence type="ECO:0000256" key="1">
    <source>
        <dbReference type="SAM" id="Phobius"/>
    </source>
</evidence>
<dbReference type="Pfam" id="PF11674">
    <property type="entry name" value="DUF3270"/>
    <property type="match status" value="1"/>
</dbReference>
<dbReference type="Proteomes" id="UP000562464">
    <property type="component" value="Unassembled WGS sequence"/>
</dbReference>
<feature type="transmembrane region" description="Helical" evidence="1">
    <location>
        <begin position="54"/>
        <end position="74"/>
    </location>
</feature>
<comment type="caution">
    <text evidence="2">The sequence shown here is derived from an EMBL/GenBank/DDBJ whole genome shotgun (WGS) entry which is preliminary data.</text>
</comment>
<keyword evidence="1" id="KW-1133">Transmembrane helix</keyword>
<gene>
    <name evidence="2" type="ORF">HNQ37_000116</name>
</gene>
<keyword evidence="1" id="KW-0812">Transmembrane</keyword>
<dbReference type="EMBL" id="JACHHV010000001">
    <property type="protein sequence ID" value="MBB5887248.1"/>
    <property type="molecule type" value="Genomic_DNA"/>
</dbReference>
<name>A0A841C671_9LACT</name>
<protein>
    <submittedName>
        <fullName evidence="2">Uncharacterized protein</fullName>
    </submittedName>
</protein>
<proteinExistence type="predicted"/>